<evidence type="ECO:0000256" key="1">
    <source>
        <dbReference type="ARBA" id="ARBA00022741"/>
    </source>
</evidence>
<keyword evidence="3" id="KW-0175">Coiled coil</keyword>
<evidence type="ECO:0000313" key="8">
    <source>
        <dbReference type="Proteomes" id="UP000539146"/>
    </source>
</evidence>
<organism evidence="7 8">
    <name type="scientific">Curtobacterium citreum</name>
    <dbReference type="NCBI Taxonomy" id="2036"/>
    <lineage>
        <taxon>Bacteria</taxon>
        <taxon>Bacillati</taxon>
        <taxon>Actinomycetota</taxon>
        <taxon>Actinomycetes</taxon>
        <taxon>Micrococcales</taxon>
        <taxon>Microbacteriaceae</taxon>
        <taxon>Curtobacterium</taxon>
    </lineage>
</organism>
<dbReference type="AlphaFoldDB" id="A0A850DND4"/>
<comment type="similarity">
    <text evidence="4">Belongs to the AAA ATPase family.</text>
</comment>
<protein>
    <submittedName>
        <fullName evidence="7">AAA family ATPase</fullName>
    </submittedName>
</protein>
<feature type="domain" description="AAA+ ATPase" evidence="6">
    <location>
        <begin position="197"/>
        <end position="336"/>
    </location>
</feature>
<evidence type="ECO:0000259" key="6">
    <source>
        <dbReference type="SMART" id="SM00382"/>
    </source>
</evidence>
<dbReference type="Pfam" id="PF00004">
    <property type="entry name" value="AAA"/>
    <property type="match status" value="1"/>
</dbReference>
<dbReference type="InterPro" id="IPR003959">
    <property type="entry name" value="ATPase_AAA_core"/>
</dbReference>
<comment type="caution">
    <text evidence="7">The sequence shown here is derived from an EMBL/GenBank/DDBJ whole genome shotgun (WGS) entry which is preliminary data.</text>
</comment>
<dbReference type="SUPFAM" id="SSF52540">
    <property type="entry name" value="P-loop containing nucleoside triphosphate hydrolases"/>
    <property type="match status" value="1"/>
</dbReference>
<reference evidence="7 8" key="1">
    <citation type="submission" date="2020-05" db="EMBL/GenBank/DDBJ databases">
        <title>Genome Sequencing of Type Strains.</title>
        <authorList>
            <person name="Lemaire J.F."/>
            <person name="Inderbitzin P."/>
            <person name="Gregorio O.A."/>
            <person name="Collins S.B."/>
            <person name="Wespe N."/>
            <person name="Knight-Connoni V."/>
        </authorList>
    </citation>
    <scope>NUCLEOTIDE SEQUENCE [LARGE SCALE GENOMIC DNA]</scope>
    <source>
        <strain evidence="7 8">DSM 20512</strain>
    </source>
</reference>
<dbReference type="GO" id="GO:0005524">
    <property type="term" value="F:ATP binding"/>
    <property type="evidence" value="ECO:0007669"/>
    <property type="project" value="UniProtKB-KW"/>
</dbReference>
<dbReference type="SMART" id="SM00382">
    <property type="entry name" value="AAA"/>
    <property type="match status" value="1"/>
</dbReference>
<dbReference type="InterPro" id="IPR050168">
    <property type="entry name" value="AAA_ATPase_domain"/>
</dbReference>
<name>A0A850DND4_9MICO</name>
<evidence type="ECO:0000313" key="7">
    <source>
        <dbReference type="EMBL" id="NUU26704.1"/>
    </source>
</evidence>
<dbReference type="PANTHER" id="PTHR23077">
    <property type="entry name" value="AAA-FAMILY ATPASE"/>
    <property type="match status" value="1"/>
</dbReference>
<evidence type="ECO:0000256" key="4">
    <source>
        <dbReference type="RuleBase" id="RU003651"/>
    </source>
</evidence>
<dbReference type="RefSeq" id="WP_175324913.1">
    <property type="nucleotide sequence ID" value="NZ_BAAAWP010000001.1"/>
</dbReference>
<dbReference type="GO" id="GO:0016887">
    <property type="term" value="F:ATP hydrolysis activity"/>
    <property type="evidence" value="ECO:0007669"/>
    <property type="project" value="InterPro"/>
</dbReference>
<proteinExistence type="inferred from homology"/>
<dbReference type="InterPro" id="IPR041569">
    <property type="entry name" value="AAA_lid_3"/>
</dbReference>
<dbReference type="PROSITE" id="PS00674">
    <property type="entry name" value="AAA"/>
    <property type="match status" value="1"/>
</dbReference>
<evidence type="ECO:0000256" key="3">
    <source>
        <dbReference type="ARBA" id="ARBA00023054"/>
    </source>
</evidence>
<dbReference type="Gene3D" id="1.25.40.10">
    <property type="entry name" value="Tetratricopeptide repeat domain"/>
    <property type="match status" value="1"/>
</dbReference>
<dbReference type="InterPro" id="IPR011990">
    <property type="entry name" value="TPR-like_helical_dom_sf"/>
</dbReference>
<dbReference type="InterPro" id="IPR003960">
    <property type="entry name" value="ATPase_AAA_CS"/>
</dbReference>
<dbReference type="Gene3D" id="1.10.8.60">
    <property type="match status" value="1"/>
</dbReference>
<dbReference type="InterPro" id="IPR003593">
    <property type="entry name" value="AAA+_ATPase"/>
</dbReference>
<dbReference type="PANTHER" id="PTHR23077:SF171">
    <property type="entry name" value="NUCLEAR VALOSIN-CONTAINING PROTEIN-LIKE"/>
    <property type="match status" value="1"/>
</dbReference>
<sequence>MTDDPLFASLFAAVQAAPDDVALRGQVAQLLLQRGRAAEALQHAAVVLQLDPGNALALHVLADASAALRTPGPTDVGDAATGTEPPGRPEEGFDWRRAEAELGRSVPPPFVESAGRPQDGPTPPNEPSDGPSAVPSDVPEKIRLDGEGEHVVDVEVERPDVTLDDVGGLADVKQRIRESFLEPMRHPEIAAAFGQTLRGGLLLYGPPGCGKTFMARAIAGELGAHFVTARIDQVLDPYLGNTEKNLHAVFEAARAQTPAVLFLDEIDALGARRSSIGSGWSGLRQMVNQLLLELDSVGSENDGLFVLAATNSPWDVDPAFLRPGRLDRMTLVLPPDAPAREAILRHHFARRPIAGIDLGQVVAATQDFSGADLAHLVTSAAEQAMARSVAAGEIQPLVMADVQHALGQVRPSTGSWLVTAKNVAAFANADGRYDDLVVYLKQKRVL</sequence>
<keyword evidence="1 4" id="KW-0547">Nucleotide-binding</keyword>
<dbReference type="Gene3D" id="3.40.50.300">
    <property type="entry name" value="P-loop containing nucleotide triphosphate hydrolases"/>
    <property type="match status" value="1"/>
</dbReference>
<feature type="region of interest" description="Disordered" evidence="5">
    <location>
        <begin position="104"/>
        <end position="140"/>
    </location>
</feature>
<feature type="region of interest" description="Disordered" evidence="5">
    <location>
        <begin position="68"/>
        <end position="92"/>
    </location>
</feature>
<evidence type="ECO:0000256" key="2">
    <source>
        <dbReference type="ARBA" id="ARBA00022840"/>
    </source>
</evidence>
<dbReference type="EMBL" id="JABMCG010000051">
    <property type="protein sequence ID" value="NUU26704.1"/>
    <property type="molecule type" value="Genomic_DNA"/>
</dbReference>
<accession>A0A850DND4</accession>
<dbReference type="InterPro" id="IPR027417">
    <property type="entry name" value="P-loop_NTPase"/>
</dbReference>
<evidence type="ECO:0000256" key="5">
    <source>
        <dbReference type="SAM" id="MobiDB-lite"/>
    </source>
</evidence>
<keyword evidence="2 4" id="KW-0067">ATP-binding</keyword>
<dbReference type="SUPFAM" id="SSF48452">
    <property type="entry name" value="TPR-like"/>
    <property type="match status" value="1"/>
</dbReference>
<dbReference type="Pfam" id="PF17862">
    <property type="entry name" value="AAA_lid_3"/>
    <property type="match status" value="1"/>
</dbReference>
<gene>
    <name evidence="7" type="ORF">HP467_01040</name>
</gene>
<dbReference type="Proteomes" id="UP000539146">
    <property type="component" value="Unassembled WGS sequence"/>
</dbReference>
<dbReference type="FunFam" id="3.40.50.300:FF:001025">
    <property type="entry name" value="ATPase family, AAA domain-containing 2B"/>
    <property type="match status" value="1"/>
</dbReference>